<dbReference type="Pfam" id="PF08544">
    <property type="entry name" value="GHMP_kinases_C"/>
    <property type="match status" value="1"/>
</dbReference>
<comment type="caution">
    <text evidence="5">The sequence shown here is derived from an EMBL/GenBank/DDBJ whole genome shotgun (WGS) entry which is preliminary data.</text>
</comment>
<keyword evidence="6" id="KW-1185">Reference proteome</keyword>
<evidence type="ECO:0000256" key="2">
    <source>
        <dbReference type="ARBA" id="ARBA00022777"/>
    </source>
</evidence>
<feature type="domain" description="GHMP kinase N-terminal" evidence="3">
    <location>
        <begin position="65"/>
        <end position="121"/>
    </location>
</feature>
<dbReference type="GO" id="GO:0016301">
    <property type="term" value="F:kinase activity"/>
    <property type="evidence" value="ECO:0007669"/>
    <property type="project" value="UniProtKB-KW"/>
</dbReference>
<dbReference type="InterPro" id="IPR014721">
    <property type="entry name" value="Ribsml_uS5_D2-typ_fold_subgr"/>
</dbReference>
<dbReference type="PIRSF" id="PIRSF033887">
    <property type="entry name" value="PduX"/>
    <property type="match status" value="1"/>
</dbReference>
<dbReference type="Pfam" id="PF00288">
    <property type="entry name" value="GHMP_kinases_N"/>
    <property type="match status" value="1"/>
</dbReference>
<evidence type="ECO:0000259" key="3">
    <source>
        <dbReference type="Pfam" id="PF00288"/>
    </source>
</evidence>
<keyword evidence="1" id="KW-0808">Transferase</keyword>
<proteinExistence type="predicted"/>
<keyword evidence="2 5" id="KW-0418">Kinase</keyword>
<dbReference type="Gene3D" id="3.30.230.10">
    <property type="match status" value="1"/>
</dbReference>
<dbReference type="SUPFAM" id="SSF54211">
    <property type="entry name" value="Ribosomal protein S5 domain 2-like"/>
    <property type="match status" value="1"/>
</dbReference>
<dbReference type="EMBL" id="JADLQN010000001">
    <property type="protein sequence ID" value="MBF6353773.1"/>
    <property type="molecule type" value="Genomic_DNA"/>
</dbReference>
<evidence type="ECO:0000259" key="4">
    <source>
        <dbReference type="Pfam" id="PF08544"/>
    </source>
</evidence>
<protein>
    <submittedName>
        <fullName evidence="5">Kinase</fullName>
    </submittedName>
</protein>
<dbReference type="InterPro" id="IPR020568">
    <property type="entry name" value="Ribosomal_Su5_D2-typ_SF"/>
</dbReference>
<feature type="domain" description="GHMP kinase C-terminal" evidence="4">
    <location>
        <begin position="199"/>
        <end position="263"/>
    </location>
</feature>
<organism evidence="5 6">
    <name type="scientific">Nocardia higoensis</name>
    <dbReference type="NCBI Taxonomy" id="228599"/>
    <lineage>
        <taxon>Bacteria</taxon>
        <taxon>Bacillati</taxon>
        <taxon>Actinomycetota</taxon>
        <taxon>Actinomycetes</taxon>
        <taxon>Mycobacteriales</taxon>
        <taxon>Nocardiaceae</taxon>
        <taxon>Nocardia</taxon>
    </lineage>
</organism>
<name>A0ABS0DAN4_9NOCA</name>
<sequence length="309" mass="33202">MSEKRKLGVGSAFGSCGELLQGVTADNRDFLVTLPIQQGSVAVFEPDHDSDCVQVWPAHKTKARRLVERMLDRDGLDQGGRLTLVSELPEGKGLASSTADLVATARAVADAHGRVIGASEIEAGLRGIEPSDGVMYPGAVAFYHREVRLLSRLQPLPPMTIVLGDEGGQLDTVAFNERDKPFSWWDRREYSAMLADLAAAIAGADVHTIGAIATRSARKNAVLRERPHLEAVAAQARRIGALGVVIAHSGTTTGILLSDADPAYQSKLIRAQRICADFACSVSTHRTWRPSPPDWPIESTVPALAEVSR</sequence>
<dbReference type="RefSeq" id="WP_195000633.1">
    <property type="nucleotide sequence ID" value="NZ_JADLQN010000001.1"/>
</dbReference>
<evidence type="ECO:0000313" key="6">
    <source>
        <dbReference type="Proteomes" id="UP000707731"/>
    </source>
</evidence>
<reference evidence="5 6" key="1">
    <citation type="submission" date="2020-10" db="EMBL/GenBank/DDBJ databases">
        <title>Identification of Nocardia species via Next-generation sequencing and recognition of intraspecies genetic diversity.</title>
        <authorList>
            <person name="Li P."/>
            <person name="Li P."/>
            <person name="Lu B."/>
        </authorList>
    </citation>
    <scope>NUCLEOTIDE SEQUENCE [LARGE SCALE GENOMIC DNA]</scope>
    <source>
        <strain evidence="5 6">BJ06-0143</strain>
    </source>
</reference>
<gene>
    <name evidence="5" type="ORF">IU449_04275</name>
</gene>
<evidence type="ECO:0000313" key="5">
    <source>
        <dbReference type="EMBL" id="MBF6353773.1"/>
    </source>
</evidence>
<accession>A0ABS0DAN4</accession>
<dbReference type="InterPro" id="IPR006204">
    <property type="entry name" value="GHMP_kinase_N_dom"/>
</dbReference>
<dbReference type="InterPro" id="IPR013750">
    <property type="entry name" value="GHMP_kinase_C_dom"/>
</dbReference>
<dbReference type="InterPro" id="IPR012363">
    <property type="entry name" value="PduX"/>
</dbReference>
<dbReference type="Proteomes" id="UP000707731">
    <property type="component" value="Unassembled WGS sequence"/>
</dbReference>
<evidence type="ECO:0000256" key="1">
    <source>
        <dbReference type="ARBA" id="ARBA00022679"/>
    </source>
</evidence>